<dbReference type="Gene3D" id="3.30.950.30">
    <property type="entry name" value="Schlafen, AAA domain"/>
    <property type="match status" value="1"/>
</dbReference>
<dbReference type="RefSeq" id="WP_136424665.1">
    <property type="nucleotide sequence ID" value="NZ_SSSN01000007.1"/>
</dbReference>
<keyword evidence="2" id="KW-0067">ATP-binding</keyword>
<keyword evidence="3" id="KW-1185">Reference proteome</keyword>
<dbReference type="GO" id="GO:0004386">
    <property type="term" value="F:helicase activity"/>
    <property type="evidence" value="ECO:0007669"/>
    <property type="project" value="UniProtKB-KW"/>
</dbReference>
<keyword evidence="2" id="KW-0547">Nucleotide-binding</keyword>
<accession>A0A4S4FTE7</accession>
<name>A0A4S4FTE7_9MICO</name>
<keyword evidence="2" id="KW-0347">Helicase</keyword>
<dbReference type="AlphaFoldDB" id="A0A4S4FTE7"/>
<sequence>MKHLTITAKEASALLARTEDHYIDFKSIAIKPASLEKLVSAFGNSSGGEIIVGIDEVSKGLFEWRGFARSEDANDHVHVLLGPFPDSDTFKYETLSADGFEGNLLRITVAKTRAICRTTSGDAYVRGAASVKRVETAEQTAALELQKGISSHEDATTKAPLEMVTDSLQVTEFVVDALTFTEADPWLRSQLLIVENRPTVAAVVLFADEPQIVLPKASIMVYRYASRDPVGRREDLVSGQTWNIEGSAIKQIHGCVAKTTELIESVKGTNLQDVSYPPETLHEIITNAVIHRDYSIADNIHVRIFDDRVEVESPGLLPGHVTPRNLPGARFSRNETIERMLHKFADAPNKNVGEGLITAFEAMKAMRLTPPEVTETENGVLVIIKHEPLDSPSTIVLRYLSEHDTITNREARELTNIQSEGRMRRTLGAMIAQGALEQVPGTTKGGYKYRLKSN</sequence>
<dbReference type="PANTHER" id="PTHR30595">
    <property type="entry name" value="GLPR-RELATED TRANSCRIPTIONAL REPRESSOR"/>
    <property type="match status" value="1"/>
</dbReference>
<protein>
    <submittedName>
        <fullName evidence="2">ATP-dependent DNA helicase RecG</fullName>
    </submittedName>
</protein>
<dbReference type="Gene3D" id="1.10.10.10">
    <property type="entry name" value="Winged helix-like DNA-binding domain superfamily/Winged helix DNA-binding domain"/>
    <property type="match status" value="1"/>
</dbReference>
<feature type="domain" description="Schlafen AlbA-2" evidence="1">
    <location>
        <begin position="19"/>
        <end position="133"/>
    </location>
</feature>
<dbReference type="Proteomes" id="UP000307380">
    <property type="component" value="Unassembled WGS sequence"/>
</dbReference>
<gene>
    <name evidence="2" type="ORF">E6C70_11465</name>
</gene>
<dbReference type="EMBL" id="SSSN01000007">
    <property type="protein sequence ID" value="THG34029.1"/>
    <property type="molecule type" value="Genomic_DNA"/>
</dbReference>
<dbReference type="Pfam" id="PF13749">
    <property type="entry name" value="HATPase_c_4"/>
    <property type="match status" value="1"/>
</dbReference>
<evidence type="ECO:0000313" key="3">
    <source>
        <dbReference type="Proteomes" id="UP000307380"/>
    </source>
</evidence>
<dbReference type="InterPro" id="IPR038461">
    <property type="entry name" value="Schlafen_AlbA_2_dom_sf"/>
</dbReference>
<proteinExistence type="predicted"/>
<dbReference type="Gene3D" id="3.30.565.60">
    <property type="match status" value="1"/>
</dbReference>
<dbReference type="OrthoDB" id="9805115at2"/>
<comment type="caution">
    <text evidence="2">The sequence shown here is derived from an EMBL/GenBank/DDBJ whole genome shotgun (WGS) entry which is preliminary data.</text>
</comment>
<evidence type="ECO:0000313" key="2">
    <source>
        <dbReference type="EMBL" id="THG34029.1"/>
    </source>
</evidence>
<keyword evidence="2" id="KW-0378">Hydrolase</keyword>
<dbReference type="InterPro" id="IPR036388">
    <property type="entry name" value="WH-like_DNA-bd_sf"/>
</dbReference>
<dbReference type="InterPro" id="IPR038475">
    <property type="entry name" value="RecG_C_sf"/>
</dbReference>
<evidence type="ECO:0000259" key="1">
    <source>
        <dbReference type="Pfam" id="PF04326"/>
    </source>
</evidence>
<reference evidence="2 3" key="1">
    <citation type="submission" date="2019-04" db="EMBL/GenBank/DDBJ databases">
        <authorList>
            <person name="Jiang L."/>
        </authorList>
    </citation>
    <scope>NUCLEOTIDE SEQUENCE [LARGE SCALE GENOMIC DNA]</scope>
    <source>
        <strain evidence="2 3">YIM 131861</strain>
    </source>
</reference>
<dbReference type="Pfam" id="PF04326">
    <property type="entry name" value="SLFN_AlbA_2"/>
    <property type="match status" value="1"/>
</dbReference>
<dbReference type="InterPro" id="IPR007421">
    <property type="entry name" value="Schlafen_AlbA_2_dom"/>
</dbReference>
<organism evidence="2 3">
    <name type="scientific">Orlajensenia flava</name>
    <dbReference type="NCBI Taxonomy" id="2565934"/>
    <lineage>
        <taxon>Bacteria</taxon>
        <taxon>Bacillati</taxon>
        <taxon>Actinomycetota</taxon>
        <taxon>Actinomycetes</taxon>
        <taxon>Micrococcales</taxon>
        <taxon>Microbacteriaceae</taxon>
        <taxon>Orlajensenia</taxon>
    </lineage>
</organism>
<dbReference type="PANTHER" id="PTHR30595:SF6">
    <property type="entry name" value="SCHLAFEN ALBA-2 DOMAIN-CONTAINING PROTEIN"/>
    <property type="match status" value="1"/>
</dbReference>